<proteinExistence type="predicted"/>
<dbReference type="Proteomes" id="UP000177376">
    <property type="component" value="Unassembled WGS sequence"/>
</dbReference>
<evidence type="ECO:0000313" key="2">
    <source>
        <dbReference type="Proteomes" id="UP000177376"/>
    </source>
</evidence>
<reference evidence="1 2" key="1">
    <citation type="journal article" date="2016" name="Nat. Commun.">
        <title>Thousands of microbial genomes shed light on interconnected biogeochemical processes in an aquifer system.</title>
        <authorList>
            <person name="Anantharaman K."/>
            <person name="Brown C.T."/>
            <person name="Hug L.A."/>
            <person name="Sharon I."/>
            <person name="Castelle C.J."/>
            <person name="Probst A.J."/>
            <person name="Thomas B.C."/>
            <person name="Singh A."/>
            <person name="Wilkins M.J."/>
            <person name="Karaoz U."/>
            <person name="Brodie E.L."/>
            <person name="Williams K.H."/>
            <person name="Hubbard S.S."/>
            <person name="Banfield J.F."/>
        </authorList>
    </citation>
    <scope>NUCLEOTIDE SEQUENCE [LARGE SCALE GENOMIC DNA]</scope>
</reference>
<organism evidence="1 2">
    <name type="scientific">Candidatus Buchananbacteria bacterium RIFCSPLOWO2_01_FULL_39_33</name>
    <dbReference type="NCBI Taxonomy" id="1797543"/>
    <lineage>
        <taxon>Bacteria</taxon>
        <taxon>Candidatus Buchananiibacteriota</taxon>
    </lineage>
</organism>
<dbReference type="AlphaFoldDB" id="A0A1G1YNI5"/>
<comment type="caution">
    <text evidence="1">The sequence shown here is derived from an EMBL/GenBank/DDBJ whole genome shotgun (WGS) entry which is preliminary data.</text>
</comment>
<name>A0A1G1YNI5_9BACT</name>
<protein>
    <submittedName>
        <fullName evidence="1">Uncharacterized protein</fullName>
    </submittedName>
</protein>
<sequence>MPEEQNSVLKGVCTFYTETGTEGGFWAFQDSKYIFPQEGVEKEFYYEYEGLHILKNGDKLTIFSSDNQKQIIWSGTISLRQYPVFTENAFGLWIQADQEGVDRETWATYFFEEYPAELIPNRKP</sequence>
<evidence type="ECO:0000313" key="1">
    <source>
        <dbReference type="EMBL" id="OGY53007.1"/>
    </source>
</evidence>
<dbReference type="EMBL" id="MHIM01000008">
    <property type="protein sequence ID" value="OGY53007.1"/>
    <property type="molecule type" value="Genomic_DNA"/>
</dbReference>
<accession>A0A1G1YNI5</accession>
<gene>
    <name evidence="1" type="ORF">A3A02_04850</name>
</gene>